<dbReference type="EMBL" id="AYZK01000001">
    <property type="protein sequence ID" value="KRM88253.1"/>
    <property type="molecule type" value="Genomic_DNA"/>
</dbReference>
<dbReference type="RefSeq" id="WP_054749516.1">
    <property type="nucleotide sequence ID" value="NZ_AYZK01000001.1"/>
</dbReference>
<organism evidence="1 2">
    <name type="scientific">Lacticaseibacillus thailandensis DSM 22698 = JCM 13996</name>
    <dbReference type="NCBI Taxonomy" id="1423810"/>
    <lineage>
        <taxon>Bacteria</taxon>
        <taxon>Bacillati</taxon>
        <taxon>Bacillota</taxon>
        <taxon>Bacilli</taxon>
        <taxon>Lactobacillales</taxon>
        <taxon>Lactobacillaceae</taxon>
        <taxon>Lacticaseibacillus</taxon>
    </lineage>
</organism>
<accession>A0A0R2C8Y3</accession>
<dbReference type="AlphaFoldDB" id="A0A0R2C8Y3"/>
<keyword evidence="2" id="KW-1185">Reference proteome</keyword>
<dbReference type="OrthoDB" id="9937923at2"/>
<dbReference type="STRING" id="1423810.FD19_GL000544"/>
<sequence length="104" mass="12196">MDMMKTMGTWERLGHSLADTYHQLFDLDFDQPLPTMPTSQVQLFTAQALTNHYLVALRLRAVDRPVVGHLQRHLDHHRLLLTEFNSNVVRIVDPRDCTYIQRVQ</sequence>
<protein>
    <submittedName>
        <fullName evidence="1">Uncharacterized protein</fullName>
    </submittedName>
</protein>
<gene>
    <name evidence="1" type="ORF">FD19_GL000544</name>
</gene>
<comment type="caution">
    <text evidence="1">The sequence shown here is derived from an EMBL/GenBank/DDBJ whole genome shotgun (WGS) entry which is preliminary data.</text>
</comment>
<dbReference type="Proteomes" id="UP000051789">
    <property type="component" value="Unassembled WGS sequence"/>
</dbReference>
<dbReference type="PATRIC" id="fig|1423810.4.peg.557"/>
<reference evidence="1 2" key="1">
    <citation type="journal article" date="2015" name="Genome Announc.">
        <title>Expanding the biotechnology potential of lactobacilli through comparative genomics of 213 strains and associated genera.</title>
        <authorList>
            <person name="Sun Z."/>
            <person name="Harris H.M."/>
            <person name="McCann A."/>
            <person name="Guo C."/>
            <person name="Argimon S."/>
            <person name="Zhang W."/>
            <person name="Yang X."/>
            <person name="Jeffery I.B."/>
            <person name="Cooney J.C."/>
            <person name="Kagawa T.F."/>
            <person name="Liu W."/>
            <person name="Song Y."/>
            <person name="Salvetti E."/>
            <person name="Wrobel A."/>
            <person name="Rasinkangas P."/>
            <person name="Parkhill J."/>
            <person name="Rea M.C."/>
            <person name="O'Sullivan O."/>
            <person name="Ritari J."/>
            <person name="Douillard F.P."/>
            <person name="Paul Ross R."/>
            <person name="Yang R."/>
            <person name="Briner A.E."/>
            <person name="Felis G.E."/>
            <person name="de Vos W.M."/>
            <person name="Barrangou R."/>
            <person name="Klaenhammer T.R."/>
            <person name="Caufield P.W."/>
            <person name="Cui Y."/>
            <person name="Zhang H."/>
            <person name="O'Toole P.W."/>
        </authorList>
    </citation>
    <scope>NUCLEOTIDE SEQUENCE [LARGE SCALE GENOMIC DNA]</scope>
    <source>
        <strain evidence="1 2">DSM 22698</strain>
    </source>
</reference>
<evidence type="ECO:0000313" key="1">
    <source>
        <dbReference type="EMBL" id="KRM88253.1"/>
    </source>
</evidence>
<evidence type="ECO:0000313" key="2">
    <source>
        <dbReference type="Proteomes" id="UP000051789"/>
    </source>
</evidence>
<proteinExistence type="predicted"/>
<name>A0A0R2C8Y3_9LACO</name>